<dbReference type="InterPro" id="IPR029063">
    <property type="entry name" value="SAM-dependent_MTases_sf"/>
</dbReference>
<dbReference type="AlphaFoldDB" id="A0A2U2NB59"/>
<dbReference type="RefSeq" id="WP_109056676.1">
    <property type="nucleotide sequence ID" value="NZ_QFFM01000007.1"/>
</dbReference>
<dbReference type="SUPFAM" id="SSF53335">
    <property type="entry name" value="S-adenosyl-L-methionine-dependent methyltransferases"/>
    <property type="match status" value="1"/>
</dbReference>
<dbReference type="PRINTS" id="PR00506">
    <property type="entry name" value="D21N6MTFRASE"/>
</dbReference>
<dbReference type="Pfam" id="PF01555">
    <property type="entry name" value="N6_N4_Mtase"/>
    <property type="match status" value="1"/>
</dbReference>
<dbReference type="GO" id="GO:0032259">
    <property type="term" value="P:methylation"/>
    <property type="evidence" value="ECO:0007669"/>
    <property type="project" value="UniProtKB-KW"/>
</dbReference>
<feature type="domain" description="DNA methylase N-4/N-6" evidence="5">
    <location>
        <begin position="64"/>
        <end position="434"/>
    </location>
</feature>
<dbReference type="Proteomes" id="UP000245876">
    <property type="component" value="Unassembled WGS sequence"/>
</dbReference>
<organism evidence="6 7">
    <name type="scientific">Bifidobacterium callitrichidarum</name>
    <dbReference type="NCBI Taxonomy" id="2052941"/>
    <lineage>
        <taxon>Bacteria</taxon>
        <taxon>Bacillati</taxon>
        <taxon>Actinomycetota</taxon>
        <taxon>Actinomycetes</taxon>
        <taxon>Bifidobacteriales</taxon>
        <taxon>Bifidobacteriaceae</taxon>
        <taxon>Bifidobacterium</taxon>
    </lineage>
</organism>
<dbReference type="InterPro" id="IPR002941">
    <property type="entry name" value="DNA_methylase_N4/N6"/>
</dbReference>
<gene>
    <name evidence="6" type="ORF">DF196_04400</name>
</gene>
<dbReference type="EMBL" id="QFFM01000007">
    <property type="protein sequence ID" value="PWG66239.1"/>
    <property type="molecule type" value="Genomic_DNA"/>
</dbReference>
<dbReference type="InterPro" id="IPR002295">
    <property type="entry name" value="N4/N6-MTase_EcoPI_Mod-like"/>
</dbReference>
<dbReference type="GO" id="GO:0003677">
    <property type="term" value="F:DNA binding"/>
    <property type="evidence" value="ECO:0007669"/>
    <property type="project" value="InterPro"/>
</dbReference>
<evidence type="ECO:0000256" key="2">
    <source>
        <dbReference type="ARBA" id="ARBA00022603"/>
    </source>
</evidence>
<keyword evidence="7" id="KW-1185">Reference proteome</keyword>
<keyword evidence="4" id="KW-0949">S-adenosyl-L-methionine</keyword>
<dbReference type="REBASE" id="385073">
    <property type="entry name" value="M.Bca31790ORF4400P"/>
</dbReference>
<evidence type="ECO:0000256" key="1">
    <source>
        <dbReference type="ARBA" id="ARBA00006594"/>
    </source>
</evidence>
<sequence>MPALEWMGKDKVIGYHRQVPYRVLDQVPDKGVLASDGTDHGNKVIHGDNLEALKSLLPEYEGKVDCIYIDPPYNTGNEGWVYNDNVNDPRIRRWLGEVVGKEGEDFSRHDKWLCMMYPRLQMLRLLLSNTGVIFISIDDNEEAVLKSVCDEIFGRSCFVSNIAWQRTYSTRNDSKGIVNEVEHILVYSRYPDWNPNKLERTAEMNAKYGNPDGDASAWRTDNAFAPGAATHQGMVYAIQHPFTGELLYPANGSCWRYQQDVMLDIMNGWCPYELRNLHDEEKRAHVCGVATDDVRPDVPAIMLKESMEESKKKSAIVLERGPWPRFFFTRNGQGGIARKTYLDSVGGRLVTNLWPYAEVGHTDEASKEIKAMFEGRAAFDTPKPTRLIRRIIDIATSKDSIVLDSFAGSGTTAQAVLEANKADGGHRRFILVEMCDYADHITAERARKIIQGFETSAKFARTVYEKKLTAANLKNAAKYIEEAKAAQQQAIEAGEYDKVGNPRLIDNTLTVIGETSKGETVPGIDSGFSYYELGPVLFEPDGMLNPKVPRQELFHYVWYTETKAEYQNLTDEHPYLLGELADTVYYLAYDGADESVLGYDLLRTLPRRGSTTVIYADRCVLPQDRLDALNIVFKQIPRQIARV</sequence>
<dbReference type="GO" id="GO:0008170">
    <property type="term" value="F:N-methyltransferase activity"/>
    <property type="evidence" value="ECO:0007669"/>
    <property type="project" value="InterPro"/>
</dbReference>
<protein>
    <submittedName>
        <fullName evidence="6">Site-specific DNA-methyltransferase</fullName>
    </submittedName>
</protein>
<dbReference type="Gene3D" id="3.40.50.150">
    <property type="entry name" value="Vaccinia Virus protein VP39"/>
    <property type="match status" value="1"/>
</dbReference>
<name>A0A2U2NB59_9BIFI</name>
<keyword evidence="3 6" id="KW-0808">Transferase</keyword>
<keyword evidence="2 6" id="KW-0489">Methyltransferase</keyword>
<evidence type="ECO:0000256" key="4">
    <source>
        <dbReference type="ARBA" id="ARBA00022691"/>
    </source>
</evidence>
<comment type="caution">
    <text evidence="6">The sequence shown here is derived from an EMBL/GenBank/DDBJ whole genome shotgun (WGS) entry which is preliminary data.</text>
</comment>
<evidence type="ECO:0000313" key="7">
    <source>
        <dbReference type="Proteomes" id="UP000245876"/>
    </source>
</evidence>
<evidence type="ECO:0000313" key="6">
    <source>
        <dbReference type="EMBL" id="PWG66239.1"/>
    </source>
</evidence>
<dbReference type="InterPro" id="IPR002052">
    <property type="entry name" value="DNA_methylase_N6_adenine_CS"/>
</dbReference>
<evidence type="ECO:0000259" key="5">
    <source>
        <dbReference type="Pfam" id="PF01555"/>
    </source>
</evidence>
<comment type="similarity">
    <text evidence="1">Belongs to the N(4)/N(6)-methyltransferase family.</text>
</comment>
<accession>A0A2U2NB59</accession>
<dbReference type="OrthoDB" id="9773060at2"/>
<evidence type="ECO:0000256" key="3">
    <source>
        <dbReference type="ARBA" id="ARBA00022679"/>
    </source>
</evidence>
<reference evidence="6 7" key="1">
    <citation type="journal article" date="2018" name="Int. J. Syst. Evol. Microbiol.">
        <title>Bifidobacterium callitrichidarum sp. nov. from the faeces of the emperor tamarin (Saguinus imperator).</title>
        <authorList>
            <person name="Modesto M."/>
            <person name="Michelini S."/>
            <person name="Sansosti M.C."/>
            <person name="De Filippo C."/>
            <person name="Cavalieri D."/>
            <person name="Qvirist L."/>
            <person name="Andlid T."/>
            <person name="Spiezio C."/>
            <person name="Sandri C."/>
            <person name="Pascarelli S."/>
            <person name="Sgorbati B."/>
            <person name="Mattarelli P."/>
        </authorList>
    </citation>
    <scope>NUCLEOTIDE SEQUENCE [LARGE SCALE GENOMIC DNA]</scope>
    <source>
        <strain evidence="6 7">TRI 5</strain>
    </source>
</reference>
<dbReference type="PROSITE" id="PS00092">
    <property type="entry name" value="N6_MTASE"/>
    <property type="match status" value="1"/>
</dbReference>
<proteinExistence type="inferred from homology"/>